<dbReference type="InterPro" id="IPR043472">
    <property type="entry name" value="Macro_dom-like"/>
</dbReference>
<dbReference type="EMBL" id="JAOAOG010000288">
    <property type="protein sequence ID" value="KAJ6232814.1"/>
    <property type="molecule type" value="Genomic_DNA"/>
</dbReference>
<dbReference type="Proteomes" id="UP001150062">
    <property type="component" value="Unassembled WGS sequence"/>
</dbReference>
<dbReference type="SUPFAM" id="SSF52949">
    <property type="entry name" value="Macro domain-like"/>
    <property type="match status" value="1"/>
</dbReference>
<dbReference type="Gene3D" id="3.40.220.10">
    <property type="entry name" value="Leucine Aminopeptidase, subunit E, domain 1"/>
    <property type="match status" value="1"/>
</dbReference>
<name>A0ABQ8XN73_9EUKA</name>
<dbReference type="PANTHER" id="PTHR35596">
    <property type="entry name" value="DUF2263 DOMAIN-CONTAINING PROTEIN"/>
    <property type="match status" value="1"/>
</dbReference>
<evidence type="ECO:0000313" key="2">
    <source>
        <dbReference type="EMBL" id="KAJ6232814.1"/>
    </source>
</evidence>
<dbReference type="InterPro" id="IPR019261">
    <property type="entry name" value="PARG_cat_microbial"/>
</dbReference>
<dbReference type="Pfam" id="PF10021">
    <property type="entry name" value="PARG_cat_microb"/>
    <property type="match status" value="1"/>
</dbReference>
<evidence type="ECO:0000313" key="3">
    <source>
        <dbReference type="Proteomes" id="UP001150062"/>
    </source>
</evidence>
<protein>
    <recommendedName>
        <fullName evidence="1">Microbial-type PARG catalytic domain-containing protein</fullName>
    </recommendedName>
</protein>
<accession>A0ABQ8XN73</accession>
<dbReference type="NCBIfam" id="TIGR02452">
    <property type="entry name" value="TIGR02452 family protein"/>
    <property type="match status" value="1"/>
</dbReference>
<keyword evidence="3" id="KW-1185">Reference proteome</keyword>
<reference evidence="2" key="1">
    <citation type="submission" date="2022-08" db="EMBL/GenBank/DDBJ databases">
        <title>Novel sulfate-reducing endosymbionts in the free-living metamonad Anaeramoeba.</title>
        <authorList>
            <person name="Jerlstrom-Hultqvist J."/>
            <person name="Cepicka I."/>
            <person name="Gallot-Lavallee L."/>
            <person name="Salas-Leiva D."/>
            <person name="Curtis B.A."/>
            <person name="Zahonova K."/>
            <person name="Pipaliya S."/>
            <person name="Dacks J."/>
            <person name="Roger A.J."/>
        </authorList>
    </citation>
    <scope>NUCLEOTIDE SEQUENCE</scope>
    <source>
        <strain evidence="2">Schooner1</strain>
    </source>
</reference>
<evidence type="ECO:0000259" key="1">
    <source>
        <dbReference type="Pfam" id="PF10021"/>
    </source>
</evidence>
<comment type="caution">
    <text evidence="2">The sequence shown here is derived from an EMBL/GenBank/DDBJ whole genome shotgun (WGS) entry which is preliminary data.</text>
</comment>
<organism evidence="2 3">
    <name type="scientific">Anaeramoeba flamelloides</name>
    <dbReference type="NCBI Taxonomy" id="1746091"/>
    <lineage>
        <taxon>Eukaryota</taxon>
        <taxon>Metamonada</taxon>
        <taxon>Anaeramoebidae</taxon>
        <taxon>Anaeramoeba</taxon>
    </lineage>
</organism>
<gene>
    <name evidence="2" type="ORF">M0813_04621</name>
</gene>
<feature type="domain" description="Microbial-type PARG catalytic" evidence="1">
    <location>
        <begin position="46"/>
        <end position="193"/>
    </location>
</feature>
<proteinExistence type="predicted"/>
<dbReference type="PANTHER" id="PTHR35596:SF1">
    <property type="entry name" value="MICROBIAL-TYPE PARG CATALYTIC DOMAIN-CONTAINING PROTEIN"/>
    <property type="match status" value="1"/>
</dbReference>
<sequence length="372" mass="43142">MEWHKSHEVTTQEVFDSEQWLNEFKSTIPNKVFNNHCTLRTQIQISTLDCLSQYSYIPAPNKRITFSKKFVLEQVRNTVMQDSLPELEKSPNFETEYFVQNMDCLVAVRNLLNEEMENENYDGTTKIACLNMASSSNPGGGYMGGAGAQEENLFRRTNLFQLMSDKKLIKQRSYRYPLNDATLYCPNAIVFRDSEANGYKFLENPYLCNFLCTAGLKRPETEIVDGKRYLVKRAIQITKRRIKIMLATAAKNKNEILVLSALGCGEFRNPPHHIAKLFYEVLNSEMFKGYFKKVCFAIIEDHNSKRRHNKEGNILPFKRVFLPSECSKEELNEKKSENIETKFVKYSKDISVSQQLVTEKHQKLSKSIKKEN</sequence>
<dbReference type="InterPro" id="IPR012664">
    <property type="entry name" value="CHP02452"/>
</dbReference>